<dbReference type="Proteomes" id="UP000011704">
    <property type="component" value="Unassembled WGS sequence"/>
</dbReference>
<name>M1YY81_NITG3</name>
<evidence type="ECO:0000313" key="3">
    <source>
        <dbReference type="Proteomes" id="UP000011704"/>
    </source>
</evidence>
<dbReference type="InParanoid" id="M1YY81"/>
<feature type="signal peptide" evidence="1">
    <location>
        <begin position="1"/>
        <end position="26"/>
    </location>
</feature>
<evidence type="ECO:0000256" key="1">
    <source>
        <dbReference type="SAM" id="SignalP"/>
    </source>
</evidence>
<protein>
    <submittedName>
        <fullName evidence="2">Uncharacterized protein</fullName>
    </submittedName>
</protein>
<organism evidence="2 3">
    <name type="scientific">Nitrospina gracilis (strain 3/211)</name>
    <dbReference type="NCBI Taxonomy" id="1266370"/>
    <lineage>
        <taxon>Bacteria</taxon>
        <taxon>Pseudomonadati</taxon>
        <taxon>Nitrospinota/Tectimicrobiota group</taxon>
        <taxon>Nitrospinota</taxon>
        <taxon>Nitrospinia</taxon>
        <taxon>Nitrospinales</taxon>
        <taxon>Nitrospinaceae</taxon>
        <taxon>Nitrospina</taxon>
    </lineage>
</organism>
<gene>
    <name evidence="2" type="ORF">NITGR_330041</name>
</gene>
<keyword evidence="1" id="KW-0732">Signal</keyword>
<dbReference type="AlphaFoldDB" id="M1YY81"/>
<reference evidence="2 3" key="1">
    <citation type="journal article" date="2013" name="Front. Microbiol.">
        <title>The genome of Nitrospina gracilis illuminates the metabolism and evolution of the major marine nitrite oxidizer.</title>
        <authorList>
            <person name="Luecker S."/>
            <person name="Nowka B."/>
            <person name="Rattei T."/>
            <person name="Spieck E."/>
            <person name="and Daims H."/>
        </authorList>
    </citation>
    <scope>NUCLEOTIDE SEQUENCE [LARGE SCALE GENOMIC DNA]</scope>
    <source>
        <strain evidence="2 3">3/211</strain>
    </source>
</reference>
<proteinExistence type="predicted"/>
<sequence length="129" mass="14186">MNTIRKSFAIMIMCALILAPAVKAPASETKIGGYEWMHGPNSTVLLKPGWVTSCQNDFVIENDSETGATVRVDLGIEKFSNDAITGNGKRLYSIRESLSFAKQLGKTVYMDDVAQVRNESKDSTVRVHC</sequence>
<dbReference type="RefSeq" id="WP_005008406.1">
    <property type="nucleotide sequence ID" value="NZ_HG422173.1"/>
</dbReference>
<evidence type="ECO:0000313" key="2">
    <source>
        <dbReference type="EMBL" id="CCQ90643.1"/>
    </source>
</evidence>
<feature type="chain" id="PRO_5004019466" evidence="1">
    <location>
        <begin position="27"/>
        <end position="129"/>
    </location>
</feature>
<dbReference type="EMBL" id="CAQJ01000037">
    <property type="protein sequence ID" value="CCQ90643.1"/>
    <property type="molecule type" value="Genomic_DNA"/>
</dbReference>
<keyword evidence="3" id="KW-1185">Reference proteome</keyword>
<accession>M1YY81</accession>
<comment type="caution">
    <text evidence="2">The sequence shown here is derived from an EMBL/GenBank/DDBJ whole genome shotgun (WGS) entry which is preliminary data.</text>
</comment>
<dbReference type="STRING" id="1266370.NITGR_330041"/>
<dbReference type="HOGENOM" id="CLU_1946524_0_0_0"/>